<keyword evidence="12" id="KW-1185">Reference proteome</keyword>
<keyword evidence="6" id="KW-0378">Hydrolase</keyword>
<keyword evidence="5" id="KW-0227">DNA damage</keyword>
<dbReference type="GO" id="GO:0016787">
    <property type="term" value="F:hydrolase activity"/>
    <property type="evidence" value="ECO:0007669"/>
    <property type="project" value="UniProtKB-KW"/>
</dbReference>
<keyword evidence="7" id="KW-0460">Magnesium</keyword>
<name>A0ABD6CHN2_9EURY</name>
<evidence type="ECO:0000256" key="4">
    <source>
        <dbReference type="ARBA" id="ARBA00022723"/>
    </source>
</evidence>
<comment type="caution">
    <text evidence="11">The sequence shown here is derived from an EMBL/GenBank/DDBJ whole genome shotgun (WGS) entry which is preliminary data.</text>
</comment>
<organism evidence="11 12">
    <name type="scientific">Halobellus rarus</name>
    <dbReference type="NCBI Taxonomy" id="1126237"/>
    <lineage>
        <taxon>Archaea</taxon>
        <taxon>Methanobacteriati</taxon>
        <taxon>Methanobacteriota</taxon>
        <taxon>Stenosarchaea group</taxon>
        <taxon>Halobacteria</taxon>
        <taxon>Halobacteriales</taxon>
        <taxon>Haloferacaceae</taxon>
        <taxon>Halobellus</taxon>
    </lineage>
</organism>
<dbReference type="GO" id="GO:0046872">
    <property type="term" value="F:metal ion binding"/>
    <property type="evidence" value="ECO:0007669"/>
    <property type="project" value="UniProtKB-KW"/>
</dbReference>
<feature type="compositionally biased region" description="Polar residues" evidence="9">
    <location>
        <begin position="376"/>
        <end position="405"/>
    </location>
</feature>
<dbReference type="GO" id="GO:0004519">
    <property type="term" value="F:endonuclease activity"/>
    <property type="evidence" value="ECO:0007669"/>
    <property type="project" value="UniProtKB-KW"/>
</dbReference>
<dbReference type="PANTHER" id="PTHR15822:SF4">
    <property type="entry name" value="TYROSYL-DNA PHOSPHODIESTERASE 2"/>
    <property type="match status" value="1"/>
</dbReference>
<evidence type="ECO:0000256" key="2">
    <source>
        <dbReference type="ARBA" id="ARBA00001946"/>
    </source>
</evidence>
<evidence type="ECO:0000313" key="12">
    <source>
        <dbReference type="Proteomes" id="UP001597085"/>
    </source>
</evidence>
<dbReference type="RefSeq" id="WP_390276639.1">
    <property type="nucleotide sequence ID" value="NZ_JBHUDK010000002.1"/>
</dbReference>
<evidence type="ECO:0000256" key="3">
    <source>
        <dbReference type="ARBA" id="ARBA00022722"/>
    </source>
</evidence>
<evidence type="ECO:0000313" key="11">
    <source>
        <dbReference type="EMBL" id="MFD1597665.1"/>
    </source>
</evidence>
<dbReference type="GO" id="GO:0006281">
    <property type="term" value="P:DNA repair"/>
    <property type="evidence" value="ECO:0007669"/>
    <property type="project" value="UniProtKB-KW"/>
</dbReference>
<feature type="domain" description="Endonuclease/exonuclease/phosphatase" evidence="10">
    <location>
        <begin position="89"/>
        <end position="367"/>
    </location>
</feature>
<dbReference type="SUPFAM" id="SSF56219">
    <property type="entry name" value="DNase I-like"/>
    <property type="match status" value="1"/>
</dbReference>
<evidence type="ECO:0000256" key="8">
    <source>
        <dbReference type="ARBA" id="ARBA00023204"/>
    </source>
</evidence>
<keyword evidence="3" id="KW-0540">Nuclease</keyword>
<evidence type="ECO:0000256" key="6">
    <source>
        <dbReference type="ARBA" id="ARBA00022801"/>
    </source>
</evidence>
<dbReference type="EMBL" id="JBHUDK010000002">
    <property type="protein sequence ID" value="MFD1597665.1"/>
    <property type="molecule type" value="Genomic_DNA"/>
</dbReference>
<evidence type="ECO:0000256" key="9">
    <source>
        <dbReference type="SAM" id="MobiDB-lite"/>
    </source>
</evidence>
<dbReference type="InterPro" id="IPR036691">
    <property type="entry name" value="Endo/exonu/phosph_ase_sf"/>
</dbReference>
<sequence>MDDATFSRRRLLRTGSRALASASLLGGGAAPIAASATADTEAGAAVDGVTVATQNLGLGADFLSIARADTDASIPERVGSLYAEVRDGRPEARMGAVADALARTKPDVVGLQEAAIVRRGPRSGNVPEDPDAEDVVVDFLAALEAALEERGAPYSPIAVATNADLEFPGRVGDDAIDVRLTDRDVILVREDSGVSVGETRTAIYDESLTLPIGAERTVEIERGYALATLRAEARPMTVVNTHLEAGLESIRAAQATELADALSDVSGPVVLLGDLNDGPSGAEPDDGTADESEGAYETLTATLSDAVDGDVGGTCCRPASFRPPDENGLTRRIDHVLVDGFERTDSRRLGVETFATDDGTELWPSDHAGVLVELSTASDEPTTRESPSSGSNRTISGQPGESTEPTGGPADSEGTSTATDTPGFGVGTAATALVGVAVGARLRQWSRRRR</sequence>
<dbReference type="InterPro" id="IPR051547">
    <property type="entry name" value="TDP2-like"/>
</dbReference>
<evidence type="ECO:0000256" key="7">
    <source>
        <dbReference type="ARBA" id="ARBA00022842"/>
    </source>
</evidence>
<dbReference type="AlphaFoldDB" id="A0ABD6CHN2"/>
<dbReference type="Pfam" id="PF03372">
    <property type="entry name" value="Exo_endo_phos"/>
    <property type="match status" value="1"/>
</dbReference>
<comment type="cofactor">
    <cofactor evidence="1">
        <name>Mn(2+)</name>
        <dbReference type="ChEBI" id="CHEBI:29035"/>
    </cofactor>
</comment>
<evidence type="ECO:0000256" key="1">
    <source>
        <dbReference type="ARBA" id="ARBA00001936"/>
    </source>
</evidence>
<dbReference type="Proteomes" id="UP001597085">
    <property type="component" value="Unassembled WGS sequence"/>
</dbReference>
<accession>A0ABD6CHN2</accession>
<dbReference type="InterPro" id="IPR005135">
    <property type="entry name" value="Endo/exonuclease/phosphatase"/>
</dbReference>
<dbReference type="PROSITE" id="PS51318">
    <property type="entry name" value="TAT"/>
    <property type="match status" value="1"/>
</dbReference>
<keyword evidence="8" id="KW-0234">DNA repair</keyword>
<comment type="cofactor">
    <cofactor evidence="2">
        <name>Mg(2+)</name>
        <dbReference type="ChEBI" id="CHEBI:18420"/>
    </cofactor>
</comment>
<evidence type="ECO:0000259" key="10">
    <source>
        <dbReference type="Pfam" id="PF03372"/>
    </source>
</evidence>
<reference evidence="11 12" key="1">
    <citation type="journal article" date="2019" name="Int. J. Syst. Evol. Microbiol.">
        <title>The Global Catalogue of Microorganisms (GCM) 10K type strain sequencing project: providing services to taxonomists for standard genome sequencing and annotation.</title>
        <authorList>
            <consortium name="The Broad Institute Genomics Platform"/>
            <consortium name="The Broad Institute Genome Sequencing Center for Infectious Disease"/>
            <person name="Wu L."/>
            <person name="Ma J."/>
        </authorList>
    </citation>
    <scope>NUCLEOTIDE SEQUENCE [LARGE SCALE GENOMIC DNA]</scope>
    <source>
        <strain evidence="11 12">CGMCC 1.12121</strain>
    </source>
</reference>
<evidence type="ECO:0000256" key="5">
    <source>
        <dbReference type="ARBA" id="ARBA00022763"/>
    </source>
</evidence>
<keyword evidence="4" id="KW-0479">Metal-binding</keyword>
<gene>
    <name evidence="11" type="ORF">ACFSBX_01645</name>
</gene>
<dbReference type="InterPro" id="IPR006311">
    <property type="entry name" value="TAT_signal"/>
</dbReference>
<feature type="region of interest" description="Disordered" evidence="9">
    <location>
        <begin position="376"/>
        <end position="426"/>
    </location>
</feature>
<protein>
    <submittedName>
        <fullName evidence="11">Endonuclease/exonuclease/phosphatase family protein</fullName>
    </submittedName>
</protein>
<dbReference type="PANTHER" id="PTHR15822">
    <property type="entry name" value="TRAF AND TNF RECEPTOR-ASSOCIATED PROTEIN"/>
    <property type="match status" value="1"/>
</dbReference>
<proteinExistence type="predicted"/>
<dbReference type="Gene3D" id="3.60.10.10">
    <property type="entry name" value="Endonuclease/exonuclease/phosphatase"/>
    <property type="match status" value="1"/>
</dbReference>
<keyword evidence="11" id="KW-0255">Endonuclease</keyword>